<keyword evidence="6" id="KW-1015">Disulfide bond</keyword>
<dbReference type="PANTHER" id="PTHR33021">
    <property type="entry name" value="BLUE COPPER PROTEIN"/>
    <property type="match status" value="1"/>
</dbReference>
<evidence type="ECO:0000256" key="9">
    <source>
        <dbReference type="ARBA" id="ARBA00035011"/>
    </source>
</evidence>
<dbReference type="eggNOG" id="ENOG502S0M1">
    <property type="taxonomic scope" value="Eukaryota"/>
</dbReference>
<sequence>MKIINIDSLMGLFCTSFLVFLLSMNGLANAAKVFKVGDELGWQEPGGNISAAVYGQWAQGNRFRVGDSLLFMYKNDSVLQVEKWGYFHCSSSKPIVAFNNGRSTFNLDKSGPYYFISGAPNHCKRGQRLIVEVMGLHHQRSHYSPPSIATPPDQPFQAPSPQPSSGILISVGPGAVSIVLVSTLAALFWSY</sequence>
<evidence type="ECO:0000313" key="15">
    <source>
        <dbReference type="Proteomes" id="UP000008311"/>
    </source>
</evidence>
<keyword evidence="11" id="KW-1133">Transmembrane helix</keyword>
<dbReference type="PROSITE" id="PS51485">
    <property type="entry name" value="PHYTOCYANIN"/>
    <property type="match status" value="1"/>
</dbReference>
<dbReference type="InterPro" id="IPR041846">
    <property type="entry name" value="ENL_dom"/>
</dbReference>
<dbReference type="InterPro" id="IPR039391">
    <property type="entry name" value="Phytocyanin-like"/>
</dbReference>
<dbReference type="FunFam" id="2.60.40.420:FF:000010">
    <property type="entry name" value="Early nodulin-like protein 1"/>
    <property type="match status" value="1"/>
</dbReference>
<evidence type="ECO:0000256" key="11">
    <source>
        <dbReference type="SAM" id="Phobius"/>
    </source>
</evidence>
<name>B9RQG9_RICCO</name>
<evidence type="ECO:0000256" key="12">
    <source>
        <dbReference type="SAM" id="SignalP"/>
    </source>
</evidence>
<evidence type="ECO:0000256" key="5">
    <source>
        <dbReference type="ARBA" id="ARBA00023136"/>
    </source>
</evidence>
<feature type="signal peptide" evidence="12">
    <location>
        <begin position="1"/>
        <end position="30"/>
    </location>
</feature>
<comment type="subcellular location">
    <subcellularLocation>
        <location evidence="1">Cell membrane</location>
        <topology evidence="1">Lipid-anchor</topology>
        <topology evidence="1">GPI-anchor</topology>
    </subcellularLocation>
</comment>
<evidence type="ECO:0000256" key="8">
    <source>
        <dbReference type="ARBA" id="ARBA00023288"/>
    </source>
</evidence>
<dbReference type="PANTHER" id="PTHR33021:SF234">
    <property type="entry name" value="EARLY NODULIN-LIKE PROTEIN 7"/>
    <property type="match status" value="1"/>
</dbReference>
<dbReference type="Gene3D" id="2.60.40.420">
    <property type="entry name" value="Cupredoxins - blue copper proteins"/>
    <property type="match status" value="1"/>
</dbReference>
<dbReference type="Proteomes" id="UP000008311">
    <property type="component" value="Unassembled WGS sequence"/>
</dbReference>
<evidence type="ECO:0000256" key="3">
    <source>
        <dbReference type="ARBA" id="ARBA00022622"/>
    </source>
</evidence>
<feature type="chain" id="PRO_5002888640" evidence="12">
    <location>
        <begin position="31"/>
        <end position="191"/>
    </location>
</feature>
<keyword evidence="5 11" id="KW-0472">Membrane</keyword>
<dbReference type="KEGG" id="rcu:8273803"/>
<dbReference type="GO" id="GO:0005886">
    <property type="term" value="C:plasma membrane"/>
    <property type="evidence" value="ECO:0000318"/>
    <property type="project" value="GO_Central"/>
</dbReference>
<organism evidence="14 15">
    <name type="scientific">Ricinus communis</name>
    <name type="common">Castor bean</name>
    <dbReference type="NCBI Taxonomy" id="3988"/>
    <lineage>
        <taxon>Eukaryota</taxon>
        <taxon>Viridiplantae</taxon>
        <taxon>Streptophyta</taxon>
        <taxon>Embryophyta</taxon>
        <taxon>Tracheophyta</taxon>
        <taxon>Spermatophyta</taxon>
        <taxon>Magnoliopsida</taxon>
        <taxon>eudicotyledons</taxon>
        <taxon>Gunneridae</taxon>
        <taxon>Pentapetalae</taxon>
        <taxon>rosids</taxon>
        <taxon>fabids</taxon>
        <taxon>Malpighiales</taxon>
        <taxon>Euphorbiaceae</taxon>
        <taxon>Acalyphoideae</taxon>
        <taxon>Acalypheae</taxon>
        <taxon>Ricinus</taxon>
    </lineage>
</organism>
<evidence type="ECO:0000259" key="13">
    <source>
        <dbReference type="PROSITE" id="PS51485"/>
    </source>
</evidence>
<feature type="region of interest" description="Disordered" evidence="10">
    <location>
        <begin position="141"/>
        <end position="161"/>
    </location>
</feature>
<evidence type="ECO:0000313" key="14">
    <source>
        <dbReference type="EMBL" id="EEF46408.1"/>
    </source>
</evidence>
<dbReference type="GO" id="GO:0098552">
    <property type="term" value="C:side of membrane"/>
    <property type="evidence" value="ECO:0007669"/>
    <property type="project" value="UniProtKB-KW"/>
</dbReference>
<dbReference type="GO" id="GO:0009055">
    <property type="term" value="F:electron transfer activity"/>
    <property type="evidence" value="ECO:0007669"/>
    <property type="project" value="InterPro"/>
</dbReference>
<comment type="similarity">
    <text evidence="9">Belongs to the early nodulin-like (ENODL) family.</text>
</comment>
<evidence type="ECO:0000256" key="2">
    <source>
        <dbReference type="ARBA" id="ARBA00022475"/>
    </source>
</evidence>
<dbReference type="AlphaFoldDB" id="B9RQG9"/>
<evidence type="ECO:0000256" key="1">
    <source>
        <dbReference type="ARBA" id="ARBA00004609"/>
    </source>
</evidence>
<keyword evidence="11" id="KW-0812">Transmembrane</keyword>
<evidence type="ECO:0000256" key="6">
    <source>
        <dbReference type="ARBA" id="ARBA00023157"/>
    </source>
</evidence>
<keyword evidence="7" id="KW-0325">Glycoprotein</keyword>
<evidence type="ECO:0000256" key="7">
    <source>
        <dbReference type="ARBA" id="ARBA00023180"/>
    </source>
</evidence>
<dbReference type="InterPro" id="IPR003245">
    <property type="entry name" value="Phytocyanin_dom"/>
</dbReference>
<protein>
    <submittedName>
        <fullName evidence="14">Mavicyanin, putative</fullName>
    </submittedName>
</protein>
<accession>B9RQG9</accession>
<dbReference type="OrthoDB" id="1933543at2759"/>
<dbReference type="CDD" id="cd11019">
    <property type="entry name" value="OsENODL1_like"/>
    <property type="match status" value="1"/>
</dbReference>
<keyword evidence="8" id="KW-0449">Lipoprotein</keyword>
<keyword evidence="15" id="KW-1185">Reference proteome</keyword>
<dbReference type="InParanoid" id="B9RQG9"/>
<feature type="compositionally biased region" description="Pro residues" evidence="10">
    <location>
        <begin position="148"/>
        <end position="161"/>
    </location>
</feature>
<dbReference type="EMBL" id="EQ973801">
    <property type="protein sequence ID" value="EEF46408.1"/>
    <property type="molecule type" value="Genomic_DNA"/>
</dbReference>
<dbReference type="InterPro" id="IPR008972">
    <property type="entry name" value="Cupredoxin"/>
</dbReference>
<keyword evidence="4 12" id="KW-0732">Signal</keyword>
<proteinExistence type="inferred from homology"/>
<dbReference type="STRING" id="3988.B9RQG9"/>
<evidence type="ECO:0000256" key="10">
    <source>
        <dbReference type="SAM" id="MobiDB-lite"/>
    </source>
</evidence>
<feature type="domain" description="Phytocyanin" evidence="13">
    <location>
        <begin position="32"/>
        <end position="135"/>
    </location>
</feature>
<dbReference type="Pfam" id="PF02298">
    <property type="entry name" value="Cu_bind_like"/>
    <property type="match status" value="1"/>
</dbReference>
<reference evidence="15" key="1">
    <citation type="journal article" date="2010" name="Nat. Biotechnol.">
        <title>Draft genome sequence of the oilseed species Ricinus communis.</title>
        <authorList>
            <person name="Chan A.P."/>
            <person name="Crabtree J."/>
            <person name="Zhao Q."/>
            <person name="Lorenzi H."/>
            <person name="Orvis J."/>
            <person name="Puiu D."/>
            <person name="Melake-Berhan A."/>
            <person name="Jones K.M."/>
            <person name="Redman J."/>
            <person name="Chen G."/>
            <person name="Cahoon E.B."/>
            <person name="Gedil M."/>
            <person name="Stanke M."/>
            <person name="Haas B.J."/>
            <person name="Wortman J.R."/>
            <person name="Fraser-Liggett C.M."/>
            <person name="Ravel J."/>
            <person name="Rabinowicz P.D."/>
        </authorList>
    </citation>
    <scope>NUCLEOTIDE SEQUENCE [LARGE SCALE GENOMIC DNA]</scope>
    <source>
        <strain evidence="15">cv. Hale</strain>
    </source>
</reference>
<dbReference type="SUPFAM" id="SSF49503">
    <property type="entry name" value="Cupredoxins"/>
    <property type="match status" value="1"/>
</dbReference>
<evidence type="ECO:0000256" key="4">
    <source>
        <dbReference type="ARBA" id="ARBA00022729"/>
    </source>
</evidence>
<gene>
    <name evidence="14" type="ORF">RCOM_1491280</name>
</gene>
<keyword evidence="2" id="KW-1003">Cell membrane</keyword>
<keyword evidence="3" id="KW-0336">GPI-anchor</keyword>
<feature type="transmembrane region" description="Helical" evidence="11">
    <location>
        <begin position="167"/>
        <end position="189"/>
    </location>
</feature>